<proteinExistence type="predicted"/>
<protein>
    <recommendedName>
        <fullName evidence="3">HMG box domain-containing protein</fullName>
    </recommendedName>
</protein>
<reference evidence="1 2" key="1">
    <citation type="submission" date="2018-08" db="EMBL/GenBank/DDBJ databases">
        <title>Genome and evolution of the arbuscular mycorrhizal fungus Diversispora epigaea (formerly Glomus versiforme) and its bacterial endosymbionts.</title>
        <authorList>
            <person name="Sun X."/>
            <person name="Fei Z."/>
            <person name="Harrison M."/>
        </authorList>
    </citation>
    <scope>NUCLEOTIDE SEQUENCE [LARGE SCALE GENOMIC DNA]</scope>
    <source>
        <strain evidence="1 2">IT104</strain>
    </source>
</reference>
<evidence type="ECO:0000313" key="1">
    <source>
        <dbReference type="EMBL" id="RHZ51576.1"/>
    </source>
</evidence>
<keyword evidence="2" id="KW-1185">Reference proteome</keyword>
<dbReference type="OrthoDB" id="2401102at2759"/>
<comment type="caution">
    <text evidence="1">The sequence shown here is derived from an EMBL/GenBank/DDBJ whole genome shotgun (WGS) entry which is preliminary data.</text>
</comment>
<sequence length="96" mass="11023">MNNLNDLLANINRTSIFPPSLLTEEVILHFNSKKSFRNQKKCHGFMLFKISVAKECQRLEENNKTIIASVASHLWGNSTSQEKSEYIDLAQRVKTL</sequence>
<accession>A0A397GQ69</accession>
<name>A0A397GQ69_9GLOM</name>
<dbReference type="Proteomes" id="UP000266861">
    <property type="component" value="Unassembled WGS sequence"/>
</dbReference>
<gene>
    <name evidence="1" type="ORF">Glove_476g73</name>
</gene>
<evidence type="ECO:0008006" key="3">
    <source>
        <dbReference type="Google" id="ProtNLM"/>
    </source>
</evidence>
<dbReference type="EMBL" id="PQFF01000415">
    <property type="protein sequence ID" value="RHZ51576.1"/>
    <property type="molecule type" value="Genomic_DNA"/>
</dbReference>
<organism evidence="1 2">
    <name type="scientific">Diversispora epigaea</name>
    <dbReference type="NCBI Taxonomy" id="1348612"/>
    <lineage>
        <taxon>Eukaryota</taxon>
        <taxon>Fungi</taxon>
        <taxon>Fungi incertae sedis</taxon>
        <taxon>Mucoromycota</taxon>
        <taxon>Glomeromycotina</taxon>
        <taxon>Glomeromycetes</taxon>
        <taxon>Diversisporales</taxon>
        <taxon>Diversisporaceae</taxon>
        <taxon>Diversispora</taxon>
    </lineage>
</organism>
<evidence type="ECO:0000313" key="2">
    <source>
        <dbReference type="Proteomes" id="UP000266861"/>
    </source>
</evidence>
<dbReference type="AlphaFoldDB" id="A0A397GQ69"/>
<dbReference type="InterPro" id="IPR036910">
    <property type="entry name" value="HMG_box_dom_sf"/>
</dbReference>
<dbReference type="SUPFAM" id="SSF47095">
    <property type="entry name" value="HMG-box"/>
    <property type="match status" value="1"/>
</dbReference>